<dbReference type="InterPro" id="IPR036691">
    <property type="entry name" value="Endo/exonu/phosph_ase_sf"/>
</dbReference>
<reference evidence="2" key="1">
    <citation type="submission" date="2021-02" db="EMBL/GenBank/DDBJ databases">
        <authorList>
            <person name="Dougan E. K."/>
            <person name="Rhodes N."/>
            <person name="Thang M."/>
            <person name="Chan C."/>
        </authorList>
    </citation>
    <scope>NUCLEOTIDE SEQUENCE</scope>
</reference>
<evidence type="ECO:0000313" key="3">
    <source>
        <dbReference type="Proteomes" id="UP000626109"/>
    </source>
</evidence>
<evidence type="ECO:0000313" key="2">
    <source>
        <dbReference type="EMBL" id="CAE8647538.1"/>
    </source>
</evidence>
<dbReference type="SUPFAM" id="SSF56219">
    <property type="entry name" value="DNase I-like"/>
    <property type="match status" value="1"/>
</dbReference>
<feature type="non-terminal residue" evidence="2">
    <location>
        <position position="1"/>
    </location>
</feature>
<keyword evidence="1" id="KW-0812">Transmembrane</keyword>
<comment type="caution">
    <text evidence="2">The sequence shown here is derived from an EMBL/GenBank/DDBJ whole genome shotgun (WGS) entry which is preliminary data.</text>
</comment>
<name>A0A813IC99_POLGL</name>
<sequence length="366" mass="40631">LCHHARYFTGSSSSFPKHSCKDPAMNKPCIFTLIRRSLAAWPFLLTLCKSESALNLFMWNPHWQCFVWNQNDCKGEVEKALETFFPAFDIDFAALVELADSNYTTPDGWSSNQSHCGHDLVHLVFNTNKWRMATSPGLYIAGCMVPNDRPFIVQLFESTSGGEPVIVAGAHFPHPDSSTLHSEDSLEYKATANTGPLRDAIAYIKDLSGVNKVIVIADTNAWTWVPTSTIMGWLQIPSGTWVSTSLERSCCFDAGFPPEYAFDRIMANFGGSMHTTMLYEDGLPAWANQTKGQSRGAFHKPIVGRLYEQPSAAPTNSNPLNVFLLVSTTVLATLLVSLIVAWLCRTRCRGSHSDRREMPTSDPHSD</sequence>
<keyword evidence="1" id="KW-0472">Membrane</keyword>
<organism evidence="2 3">
    <name type="scientific">Polarella glacialis</name>
    <name type="common">Dinoflagellate</name>
    <dbReference type="NCBI Taxonomy" id="89957"/>
    <lineage>
        <taxon>Eukaryota</taxon>
        <taxon>Sar</taxon>
        <taxon>Alveolata</taxon>
        <taxon>Dinophyceae</taxon>
        <taxon>Suessiales</taxon>
        <taxon>Suessiaceae</taxon>
        <taxon>Polarella</taxon>
    </lineage>
</organism>
<feature type="transmembrane region" description="Helical" evidence="1">
    <location>
        <begin position="322"/>
        <end position="344"/>
    </location>
</feature>
<protein>
    <submittedName>
        <fullName evidence="2">Uncharacterized protein</fullName>
    </submittedName>
</protein>
<keyword evidence="1" id="KW-1133">Transmembrane helix</keyword>
<evidence type="ECO:0000256" key="1">
    <source>
        <dbReference type="SAM" id="Phobius"/>
    </source>
</evidence>
<accession>A0A813IC99</accession>
<proteinExistence type="predicted"/>
<gene>
    <name evidence="2" type="ORF">PGLA2088_LOCUS5769</name>
</gene>
<dbReference type="Proteomes" id="UP000626109">
    <property type="component" value="Unassembled WGS sequence"/>
</dbReference>
<dbReference type="AlphaFoldDB" id="A0A813IC99"/>
<dbReference type="EMBL" id="CAJNNW010005583">
    <property type="protein sequence ID" value="CAE8647538.1"/>
    <property type="molecule type" value="Genomic_DNA"/>
</dbReference>